<dbReference type="OrthoDB" id="1920326at2759"/>
<dbReference type="FunFam" id="3.30.420.10:FF:000100">
    <property type="entry name" value="3'-5' exonuclease/helicase (Wrn), putative"/>
    <property type="match status" value="1"/>
</dbReference>
<evidence type="ECO:0000313" key="5">
    <source>
        <dbReference type="EMBL" id="RKF77724.1"/>
    </source>
</evidence>
<dbReference type="Gene3D" id="3.30.420.10">
    <property type="entry name" value="Ribonuclease H-like superfamily/Ribonuclease H"/>
    <property type="match status" value="1"/>
</dbReference>
<protein>
    <submittedName>
        <fullName evidence="5">Exonuclease 3'-5' domain-containing protein 2</fullName>
    </submittedName>
</protein>
<evidence type="ECO:0000256" key="1">
    <source>
        <dbReference type="ARBA" id="ARBA00022722"/>
    </source>
</evidence>
<proteinExistence type="predicted"/>
<evidence type="ECO:0000313" key="6">
    <source>
        <dbReference type="Proteomes" id="UP000285405"/>
    </source>
</evidence>
<dbReference type="InterPro" id="IPR002562">
    <property type="entry name" value="3'-5'_exonuclease_dom"/>
</dbReference>
<dbReference type="GO" id="GO:0003676">
    <property type="term" value="F:nucleic acid binding"/>
    <property type="evidence" value="ECO:0007669"/>
    <property type="project" value="InterPro"/>
</dbReference>
<sequence length="543" mass="61445">MRAKIPWLGELSFSNSRLTTFLRYQINRYLNHRAALRFKFGTLDAPRALASTGTFESLKEYFAKTAIDYATGNVKTKSSIEHTLASQAVPISKNEESKDAVQNELPPTESKFRMTEELFRASLQAESGSPDSFWSHRLYRGPIVNGIETRPIVHYCRSSGSTEKILRSYFMDQKVIGFDIEWKADALKFHGPRANVSLIQIASEERIGLFHVALFPKGDVLVPPSMRKILEDPTVSKVGVSIKSDCTRIKKNLNVECQGLFELSHLFKLVKYSQSKEFSSIDRKLVSLAKQVQEHFHLPLFKGGDVRHSDWSKKLELHQMIYAAADSYAAVQLYHTLELKRKALTPMPPRPHHAELNIPIKYIKDVEVNEIEEQDQSSWKEVFPNAEKVKPSRCKNVISTLTSKTEPKRVISKTSAEYSTDFTQNKVPEVEGFKLNSENSQKTLLDGDADVEMTYADSMEAKEENLYLKSDTTSNLSTDTTKIDTKTSQAPKYPLTDSKTKIKVSKRSSSSKTKKCSEPKTARSLPPIPTNNTLPIRSIATYF</sequence>
<reference evidence="5 6" key="1">
    <citation type="journal article" date="2018" name="BMC Genomics">
        <title>Comparative genome analyses reveal sequence features reflecting distinct modes of host-adaptation between dicot and monocot powdery mildew.</title>
        <authorList>
            <person name="Wu Y."/>
            <person name="Ma X."/>
            <person name="Pan Z."/>
            <person name="Kale S.D."/>
            <person name="Song Y."/>
            <person name="King H."/>
            <person name="Zhang Q."/>
            <person name="Presley C."/>
            <person name="Deng X."/>
            <person name="Wei C.I."/>
            <person name="Xiao S."/>
        </authorList>
    </citation>
    <scope>NUCLEOTIDE SEQUENCE [LARGE SCALE GENOMIC DNA]</scope>
    <source>
        <strain evidence="5">UCSC1</strain>
    </source>
</reference>
<feature type="domain" description="3'-5' exonuclease" evidence="4">
    <location>
        <begin position="153"/>
        <end position="342"/>
    </location>
</feature>
<evidence type="ECO:0000256" key="2">
    <source>
        <dbReference type="ARBA" id="ARBA00022801"/>
    </source>
</evidence>
<dbReference type="GO" id="GO:0006139">
    <property type="term" value="P:nucleobase-containing compound metabolic process"/>
    <property type="evidence" value="ECO:0007669"/>
    <property type="project" value="InterPro"/>
</dbReference>
<dbReference type="InterPro" id="IPR036397">
    <property type="entry name" value="RNaseH_sf"/>
</dbReference>
<dbReference type="GO" id="GO:0005737">
    <property type="term" value="C:cytoplasm"/>
    <property type="evidence" value="ECO:0007669"/>
    <property type="project" value="TreeGrafter"/>
</dbReference>
<dbReference type="CDD" id="cd06141">
    <property type="entry name" value="WRN_exo"/>
    <property type="match status" value="1"/>
</dbReference>
<organism evidence="5 6">
    <name type="scientific">Golovinomyces cichoracearum</name>
    <dbReference type="NCBI Taxonomy" id="62708"/>
    <lineage>
        <taxon>Eukaryota</taxon>
        <taxon>Fungi</taxon>
        <taxon>Dikarya</taxon>
        <taxon>Ascomycota</taxon>
        <taxon>Pezizomycotina</taxon>
        <taxon>Leotiomycetes</taxon>
        <taxon>Erysiphales</taxon>
        <taxon>Erysiphaceae</taxon>
        <taxon>Golovinomyces</taxon>
    </lineage>
</organism>
<dbReference type="PANTHER" id="PTHR13620:SF104">
    <property type="entry name" value="EXONUCLEASE 3'-5' DOMAIN-CONTAINING PROTEIN 2"/>
    <property type="match status" value="1"/>
</dbReference>
<dbReference type="SMART" id="SM00474">
    <property type="entry name" value="35EXOc"/>
    <property type="match status" value="1"/>
</dbReference>
<dbReference type="InterPro" id="IPR012337">
    <property type="entry name" value="RNaseH-like_sf"/>
</dbReference>
<keyword evidence="5" id="KW-0269">Exonuclease</keyword>
<keyword evidence="2" id="KW-0378">Hydrolase</keyword>
<keyword evidence="1" id="KW-0540">Nuclease</keyword>
<dbReference type="Proteomes" id="UP000285405">
    <property type="component" value="Unassembled WGS sequence"/>
</dbReference>
<dbReference type="AlphaFoldDB" id="A0A420IT66"/>
<feature type="region of interest" description="Disordered" evidence="3">
    <location>
        <begin position="473"/>
        <end position="534"/>
    </location>
</feature>
<dbReference type="Pfam" id="PF01612">
    <property type="entry name" value="DNA_pol_A_exo1"/>
    <property type="match status" value="1"/>
</dbReference>
<dbReference type="SUPFAM" id="SSF53098">
    <property type="entry name" value="Ribonuclease H-like"/>
    <property type="match status" value="1"/>
</dbReference>
<dbReference type="GO" id="GO:0005634">
    <property type="term" value="C:nucleus"/>
    <property type="evidence" value="ECO:0007669"/>
    <property type="project" value="TreeGrafter"/>
</dbReference>
<dbReference type="EMBL" id="MCBR01006147">
    <property type="protein sequence ID" value="RKF77724.1"/>
    <property type="molecule type" value="Genomic_DNA"/>
</dbReference>
<dbReference type="PANTHER" id="PTHR13620">
    <property type="entry name" value="3-5 EXONUCLEASE"/>
    <property type="match status" value="1"/>
</dbReference>
<comment type="caution">
    <text evidence="5">The sequence shown here is derived from an EMBL/GenBank/DDBJ whole genome shotgun (WGS) entry which is preliminary data.</text>
</comment>
<dbReference type="InterPro" id="IPR051132">
    <property type="entry name" value="3-5_Exonuclease_domain"/>
</dbReference>
<evidence type="ECO:0000259" key="4">
    <source>
        <dbReference type="SMART" id="SM00474"/>
    </source>
</evidence>
<gene>
    <name evidence="5" type="ORF">GcC1_061014</name>
</gene>
<name>A0A420IT66_9PEZI</name>
<accession>A0A420IT66</accession>
<evidence type="ECO:0000256" key="3">
    <source>
        <dbReference type="SAM" id="MobiDB-lite"/>
    </source>
</evidence>
<dbReference type="GO" id="GO:0008408">
    <property type="term" value="F:3'-5' exonuclease activity"/>
    <property type="evidence" value="ECO:0007669"/>
    <property type="project" value="InterPro"/>
</dbReference>